<evidence type="ECO:0000256" key="3">
    <source>
        <dbReference type="SAM" id="MobiDB-lite"/>
    </source>
</evidence>
<feature type="transmembrane region" description="Helical" evidence="4">
    <location>
        <begin position="349"/>
        <end position="372"/>
    </location>
</feature>
<protein>
    <submittedName>
        <fullName evidence="6">Major facilitator superfamily domain-containing protein</fullName>
    </submittedName>
</protein>
<keyword evidence="4" id="KW-1133">Transmembrane helix</keyword>
<feature type="transmembrane region" description="Helical" evidence="4">
    <location>
        <begin position="293"/>
        <end position="312"/>
    </location>
</feature>
<feature type="transmembrane region" description="Helical" evidence="4">
    <location>
        <begin position="163"/>
        <end position="182"/>
    </location>
</feature>
<dbReference type="InterPro" id="IPR020846">
    <property type="entry name" value="MFS_dom"/>
</dbReference>
<evidence type="ECO:0000256" key="2">
    <source>
        <dbReference type="ARBA" id="ARBA00006727"/>
    </source>
</evidence>
<feature type="transmembrane region" description="Helical" evidence="4">
    <location>
        <begin position="384"/>
        <end position="407"/>
    </location>
</feature>
<name>A0ABR1F0C1_9ASCO</name>
<dbReference type="RefSeq" id="XP_064766280.1">
    <property type="nucleotide sequence ID" value="XM_064915479.1"/>
</dbReference>
<feature type="region of interest" description="Disordered" evidence="3">
    <location>
        <begin position="1"/>
        <end position="22"/>
    </location>
</feature>
<feature type="transmembrane region" description="Helical" evidence="4">
    <location>
        <begin position="34"/>
        <end position="54"/>
    </location>
</feature>
<accession>A0ABR1F0C1</accession>
<keyword evidence="7" id="KW-1185">Reference proteome</keyword>
<feature type="transmembrane region" description="Helical" evidence="4">
    <location>
        <begin position="105"/>
        <end position="123"/>
    </location>
</feature>
<feature type="transmembrane region" description="Helical" evidence="4">
    <location>
        <begin position="194"/>
        <end position="215"/>
    </location>
</feature>
<dbReference type="InterPro" id="IPR050327">
    <property type="entry name" value="Proton-linked_MCT"/>
</dbReference>
<sequence>MALTPQAPRSELEVEDSPQLLPHEKCPPDQGLRAWLCVFGSFCGVMGSFGYTNIMGVFQQYYEVNQLASYSPSTISWITSLQTFVLTAGAIVVGPLFDKFGSKPLILPGVLLMILGVMTTSVSKEYYQFILAQGVCTSLGSSLVFTTCIASVSTWFVKKRGTALGIVTSGAALGGTIMPLIFHSVNNRAGFGWAARSLGFLNLGLGLIACVCVSSRIRPRGRGRKSEELIEQSSSTYDEKQPSWFRRTYITPLSSPSFSFLTAAVFCVYLGAYVPLNYLPSFARDRAAFSEDMAGYLPSIQMGATTLGRILPSIFADKVGRFNVFIAGSFLAGIFTLSLWIPAHTKAQVIAYGAVYGFAAGPTTAIWMAMIAEISPVQSIGARFGICSVIASVAALTGSPISGALLGDDRTKYYAMAIFSGVLVLVAAGLAFVSKAVYKKDNWRALM</sequence>
<dbReference type="InterPro" id="IPR011701">
    <property type="entry name" value="MFS"/>
</dbReference>
<dbReference type="Pfam" id="PF07690">
    <property type="entry name" value="MFS_1"/>
    <property type="match status" value="1"/>
</dbReference>
<reference evidence="6 7" key="1">
    <citation type="submission" date="2024-03" db="EMBL/GenBank/DDBJ databases">
        <title>Genome-scale model development and genomic sequencing of the oleaginous clade Lipomyces.</title>
        <authorList>
            <consortium name="Lawrence Berkeley National Laboratory"/>
            <person name="Czajka J.J."/>
            <person name="Han Y."/>
            <person name="Kim J."/>
            <person name="Mondo S.J."/>
            <person name="Hofstad B.A."/>
            <person name="Robles A."/>
            <person name="Haridas S."/>
            <person name="Riley R."/>
            <person name="LaButti K."/>
            <person name="Pangilinan J."/>
            <person name="Andreopoulos W."/>
            <person name="Lipzen A."/>
            <person name="Yan J."/>
            <person name="Wang M."/>
            <person name="Ng V."/>
            <person name="Grigoriev I.V."/>
            <person name="Spatafora J.W."/>
            <person name="Magnuson J.K."/>
            <person name="Baker S.E."/>
            <person name="Pomraning K.R."/>
        </authorList>
    </citation>
    <scope>NUCLEOTIDE SEQUENCE [LARGE SCALE GENOMIC DNA]</scope>
    <source>
        <strain evidence="6 7">Phaff 52-87</strain>
    </source>
</reference>
<evidence type="ECO:0000259" key="5">
    <source>
        <dbReference type="PROSITE" id="PS50850"/>
    </source>
</evidence>
<comment type="caution">
    <text evidence="6">The sequence shown here is derived from an EMBL/GenBank/DDBJ whole genome shotgun (WGS) entry which is preliminary data.</text>
</comment>
<dbReference type="PANTHER" id="PTHR11360:SF319">
    <property type="entry name" value="MAJOR FACILITATOR SUPERFAMILY (MFS) PROFILE DOMAIN-CONTAINING PROTEIN"/>
    <property type="match status" value="1"/>
</dbReference>
<dbReference type="InterPro" id="IPR036259">
    <property type="entry name" value="MFS_trans_sf"/>
</dbReference>
<proteinExistence type="inferred from homology"/>
<keyword evidence="4" id="KW-0472">Membrane</keyword>
<feature type="transmembrane region" description="Helical" evidence="4">
    <location>
        <begin position="129"/>
        <end position="156"/>
    </location>
</feature>
<feature type="transmembrane region" description="Helical" evidence="4">
    <location>
        <begin position="413"/>
        <end position="438"/>
    </location>
</feature>
<keyword evidence="4" id="KW-0812">Transmembrane</keyword>
<dbReference type="EMBL" id="JBBJBU010000013">
    <property type="protein sequence ID" value="KAK7203247.1"/>
    <property type="molecule type" value="Genomic_DNA"/>
</dbReference>
<evidence type="ECO:0000256" key="1">
    <source>
        <dbReference type="ARBA" id="ARBA00004141"/>
    </source>
</evidence>
<evidence type="ECO:0000256" key="4">
    <source>
        <dbReference type="SAM" id="Phobius"/>
    </source>
</evidence>
<organism evidence="6 7">
    <name type="scientific">Myxozyma melibiosi</name>
    <dbReference type="NCBI Taxonomy" id="54550"/>
    <lineage>
        <taxon>Eukaryota</taxon>
        <taxon>Fungi</taxon>
        <taxon>Dikarya</taxon>
        <taxon>Ascomycota</taxon>
        <taxon>Saccharomycotina</taxon>
        <taxon>Lipomycetes</taxon>
        <taxon>Lipomycetales</taxon>
        <taxon>Lipomycetaceae</taxon>
        <taxon>Myxozyma</taxon>
    </lineage>
</organism>
<gene>
    <name evidence="6" type="ORF">BZA70DRAFT_85946</name>
</gene>
<evidence type="ECO:0000313" key="7">
    <source>
        <dbReference type="Proteomes" id="UP001498771"/>
    </source>
</evidence>
<dbReference type="PROSITE" id="PS50850">
    <property type="entry name" value="MFS"/>
    <property type="match status" value="1"/>
</dbReference>
<dbReference type="PANTHER" id="PTHR11360">
    <property type="entry name" value="MONOCARBOXYLATE TRANSPORTER"/>
    <property type="match status" value="1"/>
</dbReference>
<feature type="domain" description="Major facilitator superfamily (MFS) profile" evidence="5">
    <location>
        <begin position="33"/>
        <end position="439"/>
    </location>
</feature>
<feature type="transmembrane region" description="Helical" evidence="4">
    <location>
        <begin position="249"/>
        <end position="273"/>
    </location>
</feature>
<dbReference type="Gene3D" id="1.20.1250.20">
    <property type="entry name" value="MFS general substrate transporter like domains"/>
    <property type="match status" value="1"/>
</dbReference>
<dbReference type="SUPFAM" id="SSF103473">
    <property type="entry name" value="MFS general substrate transporter"/>
    <property type="match status" value="1"/>
</dbReference>
<comment type="subcellular location">
    <subcellularLocation>
        <location evidence="1">Membrane</location>
        <topology evidence="1">Multi-pass membrane protein</topology>
    </subcellularLocation>
</comment>
<dbReference type="GeneID" id="90040991"/>
<dbReference type="Proteomes" id="UP001498771">
    <property type="component" value="Unassembled WGS sequence"/>
</dbReference>
<evidence type="ECO:0000313" key="6">
    <source>
        <dbReference type="EMBL" id="KAK7203247.1"/>
    </source>
</evidence>
<comment type="similarity">
    <text evidence="2">Belongs to the major facilitator superfamily. Monocarboxylate porter (TC 2.A.1.13) family.</text>
</comment>
<feature type="transmembrane region" description="Helical" evidence="4">
    <location>
        <begin position="324"/>
        <end position="343"/>
    </location>
</feature>
<feature type="transmembrane region" description="Helical" evidence="4">
    <location>
        <begin position="74"/>
        <end position="93"/>
    </location>
</feature>